<keyword evidence="2" id="KW-1003">Cell membrane</keyword>
<evidence type="ECO:0000313" key="8">
    <source>
        <dbReference type="Proteomes" id="UP001610631"/>
    </source>
</evidence>
<keyword evidence="3 6" id="KW-0812">Transmembrane</keyword>
<evidence type="ECO:0000256" key="5">
    <source>
        <dbReference type="ARBA" id="ARBA00023136"/>
    </source>
</evidence>
<feature type="transmembrane region" description="Helical" evidence="6">
    <location>
        <begin position="20"/>
        <end position="37"/>
    </location>
</feature>
<evidence type="ECO:0000313" key="7">
    <source>
        <dbReference type="EMBL" id="MFH7594445.1"/>
    </source>
</evidence>
<feature type="transmembrane region" description="Helical" evidence="6">
    <location>
        <begin position="100"/>
        <end position="122"/>
    </location>
</feature>
<feature type="transmembrane region" description="Helical" evidence="6">
    <location>
        <begin position="58"/>
        <end position="80"/>
    </location>
</feature>
<accession>A0ABW7P7Y2</accession>
<comment type="caution">
    <text evidence="7">The sequence shown here is derived from an EMBL/GenBank/DDBJ whole genome shotgun (WGS) entry which is preliminary data.</text>
</comment>
<dbReference type="EMBL" id="JBBDHD010000008">
    <property type="protein sequence ID" value="MFH7594445.1"/>
    <property type="molecule type" value="Genomic_DNA"/>
</dbReference>
<evidence type="ECO:0000256" key="2">
    <source>
        <dbReference type="ARBA" id="ARBA00022475"/>
    </source>
</evidence>
<dbReference type="PANTHER" id="PTHR39087:SF2">
    <property type="entry name" value="UPF0104 MEMBRANE PROTEIN MJ1595"/>
    <property type="match status" value="1"/>
</dbReference>
<evidence type="ECO:0000256" key="1">
    <source>
        <dbReference type="ARBA" id="ARBA00004651"/>
    </source>
</evidence>
<keyword evidence="5 6" id="KW-0472">Membrane</keyword>
<reference evidence="7 8" key="1">
    <citation type="submission" date="2024-03" db="EMBL/GenBank/DDBJ databases">
        <title>Whole genome sequencing of Streptomyces racemochromogenes, to identify antimicrobial biosynthetic gene clusters.</title>
        <authorList>
            <person name="Suryawanshi P."/>
            <person name="Krishnaraj P.U."/>
            <person name="Arun Y.P."/>
            <person name="Suryawanshi M.P."/>
            <person name="Rakshit O."/>
        </authorList>
    </citation>
    <scope>NUCLEOTIDE SEQUENCE [LARGE SCALE GENOMIC DNA]</scope>
    <source>
        <strain evidence="7 8">AUDT626</strain>
    </source>
</reference>
<feature type="transmembrane region" description="Helical" evidence="6">
    <location>
        <begin position="296"/>
        <end position="319"/>
    </location>
</feature>
<evidence type="ECO:0000256" key="3">
    <source>
        <dbReference type="ARBA" id="ARBA00022692"/>
    </source>
</evidence>
<dbReference type="PANTHER" id="PTHR39087">
    <property type="entry name" value="UPF0104 MEMBRANE PROTEIN MJ1595"/>
    <property type="match status" value="1"/>
</dbReference>
<comment type="subcellular location">
    <subcellularLocation>
        <location evidence="1">Cell membrane</location>
        <topology evidence="1">Multi-pass membrane protein</topology>
    </subcellularLocation>
</comment>
<feature type="transmembrane region" description="Helical" evidence="6">
    <location>
        <begin position="169"/>
        <end position="187"/>
    </location>
</feature>
<proteinExistence type="predicted"/>
<dbReference type="Pfam" id="PF03706">
    <property type="entry name" value="LPG_synthase_TM"/>
    <property type="match status" value="1"/>
</dbReference>
<keyword evidence="4 6" id="KW-1133">Transmembrane helix</keyword>
<feature type="transmembrane region" description="Helical" evidence="6">
    <location>
        <begin position="129"/>
        <end position="157"/>
    </location>
</feature>
<evidence type="ECO:0000256" key="6">
    <source>
        <dbReference type="SAM" id="Phobius"/>
    </source>
</evidence>
<dbReference type="InterPro" id="IPR022791">
    <property type="entry name" value="L-PG_synthase/AglD"/>
</dbReference>
<feature type="transmembrane region" description="Helical" evidence="6">
    <location>
        <begin position="238"/>
        <end position="259"/>
    </location>
</feature>
<gene>
    <name evidence="7" type="ORF">WDV06_04980</name>
</gene>
<dbReference type="Proteomes" id="UP001610631">
    <property type="component" value="Unassembled WGS sequence"/>
</dbReference>
<evidence type="ECO:0000256" key="4">
    <source>
        <dbReference type="ARBA" id="ARBA00022989"/>
    </source>
</evidence>
<dbReference type="NCBIfam" id="TIGR00374">
    <property type="entry name" value="flippase-like domain"/>
    <property type="match status" value="1"/>
</dbReference>
<dbReference type="RefSeq" id="WP_395508382.1">
    <property type="nucleotide sequence ID" value="NZ_JBBDHD010000008.1"/>
</dbReference>
<protein>
    <submittedName>
        <fullName evidence="7">YbhN family protein</fullName>
    </submittedName>
</protein>
<organism evidence="7 8">
    <name type="scientific">Streptomyces racemochromogenes</name>
    <dbReference type="NCBI Taxonomy" id="67353"/>
    <lineage>
        <taxon>Bacteria</taxon>
        <taxon>Bacillati</taxon>
        <taxon>Actinomycetota</taxon>
        <taxon>Actinomycetes</taxon>
        <taxon>Kitasatosporales</taxon>
        <taxon>Streptomycetaceae</taxon>
        <taxon>Streptomyces</taxon>
    </lineage>
</organism>
<keyword evidence="8" id="KW-1185">Reference proteome</keyword>
<sequence length="348" mass="36310">MPQPRNGGDALPAAAPPGRIWWLCSGVLVLAAAVFAFTRRAEIAAALRLVTQVRPGRLPVPLACQVLSLVCFAAVPRWLLRAGGVRWSLRRMACTTAAGSAVAGALPGGAAFSAAWLLRVLVRRGVGPVLAAAVLAVSGAASVVSLLLLVAVGALAAGPSGPGAALRSLLPLLLALLVAVPVLVWLLRSAAVRRALGRVWKRTGHRSGRLRRVQADLSALVEQARRVEPRPLPWLRPLGYALLNWLFDLACLATALWALGLAVPWRGLVAAYALTQAVGSLRLTPGSLGIAEATMSALLVASGLPSAQAVAATFLYRIIGFWMLQPVGWTCWAALTLEDAHGPAKRGG</sequence>
<name>A0ABW7P7Y2_9ACTN</name>